<feature type="coiled-coil region" evidence="1">
    <location>
        <begin position="30"/>
        <end position="57"/>
    </location>
</feature>
<organism evidence="2 3">
    <name type="scientific">Ricinus communis</name>
    <name type="common">Castor bean</name>
    <dbReference type="NCBI Taxonomy" id="3988"/>
    <lineage>
        <taxon>Eukaryota</taxon>
        <taxon>Viridiplantae</taxon>
        <taxon>Streptophyta</taxon>
        <taxon>Embryophyta</taxon>
        <taxon>Tracheophyta</taxon>
        <taxon>Spermatophyta</taxon>
        <taxon>Magnoliopsida</taxon>
        <taxon>eudicotyledons</taxon>
        <taxon>Gunneridae</taxon>
        <taxon>Pentapetalae</taxon>
        <taxon>rosids</taxon>
        <taxon>fabids</taxon>
        <taxon>Malpighiales</taxon>
        <taxon>Euphorbiaceae</taxon>
        <taxon>Acalyphoideae</taxon>
        <taxon>Acalypheae</taxon>
        <taxon>Ricinus</taxon>
    </lineage>
</organism>
<proteinExistence type="predicted"/>
<keyword evidence="3" id="KW-1185">Reference proteome</keyword>
<evidence type="ECO:0000313" key="2">
    <source>
        <dbReference type="EMBL" id="EEF28015.1"/>
    </source>
</evidence>
<dbReference type="AlphaFoldDB" id="B9T800"/>
<evidence type="ECO:0000256" key="1">
    <source>
        <dbReference type="SAM" id="Coils"/>
    </source>
</evidence>
<evidence type="ECO:0000313" key="3">
    <source>
        <dbReference type="Proteomes" id="UP000008311"/>
    </source>
</evidence>
<protein>
    <submittedName>
        <fullName evidence="2">Uncharacterized protein</fullName>
    </submittedName>
</protein>
<accession>B9T800</accession>
<dbReference type="Proteomes" id="UP000008311">
    <property type="component" value="Unassembled WGS sequence"/>
</dbReference>
<gene>
    <name evidence="2" type="ORF">RCOM_0441490</name>
</gene>
<name>B9T800_RICCO</name>
<sequence>MLVKNLGDNHIDEKFSCMSTRKDVKGRLLLDKSNAVNEEIESRREKLSQINEIVNENELYMQSLGGQSNRWVYGLGSQASECYKTGGASSSLATFPPAQPAEPTPELLNTLNKLQQQITEQNQLIHFLQECCECLE</sequence>
<reference evidence="3" key="1">
    <citation type="journal article" date="2010" name="Nat. Biotechnol.">
        <title>Draft genome sequence of the oilseed species Ricinus communis.</title>
        <authorList>
            <person name="Chan A.P."/>
            <person name="Crabtree J."/>
            <person name="Zhao Q."/>
            <person name="Lorenzi H."/>
            <person name="Orvis J."/>
            <person name="Puiu D."/>
            <person name="Melake-Berhan A."/>
            <person name="Jones K.M."/>
            <person name="Redman J."/>
            <person name="Chen G."/>
            <person name="Cahoon E.B."/>
            <person name="Gedil M."/>
            <person name="Stanke M."/>
            <person name="Haas B.J."/>
            <person name="Wortman J.R."/>
            <person name="Fraser-Liggett C.M."/>
            <person name="Ravel J."/>
            <person name="Rabinowicz P.D."/>
        </authorList>
    </citation>
    <scope>NUCLEOTIDE SEQUENCE [LARGE SCALE GENOMIC DNA]</scope>
    <source>
        <strain evidence="3">cv. Hale</strain>
    </source>
</reference>
<dbReference type="EMBL" id="EQ974882">
    <property type="protein sequence ID" value="EEF28015.1"/>
    <property type="molecule type" value="Genomic_DNA"/>
</dbReference>
<keyword evidence="1" id="KW-0175">Coiled coil</keyword>
<dbReference type="InParanoid" id="B9T800"/>